<feature type="region of interest" description="Disordered" evidence="1">
    <location>
        <begin position="64"/>
        <end position="86"/>
    </location>
</feature>
<evidence type="ECO:0000313" key="4">
    <source>
        <dbReference type="Proteomes" id="UP000562395"/>
    </source>
</evidence>
<keyword evidence="2" id="KW-0472">Membrane</keyword>
<gene>
    <name evidence="3" type="ORF">GGQ88_002310</name>
</gene>
<proteinExistence type="predicted"/>
<feature type="region of interest" description="Disordered" evidence="1">
    <location>
        <begin position="128"/>
        <end position="151"/>
    </location>
</feature>
<dbReference type="AlphaFoldDB" id="A0A7W5ZW48"/>
<protein>
    <recommendedName>
        <fullName evidence="5">Protein TonB</fullName>
    </recommendedName>
</protein>
<dbReference type="RefSeq" id="WP_183613318.1">
    <property type="nucleotide sequence ID" value="NZ_JACICY010000005.1"/>
</dbReference>
<keyword evidence="2" id="KW-0812">Transmembrane</keyword>
<evidence type="ECO:0000256" key="1">
    <source>
        <dbReference type="SAM" id="MobiDB-lite"/>
    </source>
</evidence>
<accession>A0A7W5ZW48</accession>
<reference evidence="3 4" key="1">
    <citation type="submission" date="2020-08" db="EMBL/GenBank/DDBJ databases">
        <title>Genomic Encyclopedia of Type Strains, Phase IV (KMG-IV): sequencing the most valuable type-strain genomes for metagenomic binning, comparative biology and taxonomic classification.</title>
        <authorList>
            <person name="Goeker M."/>
        </authorList>
    </citation>
    <scope>NUCLEOTIDE SEQUENCE [LARGE SCALE GENOMIC DNA]</scope>
    <source>
        <strain evidence="3 4">DSM 14552</strain>
    </source>
</reference>
<feature type="compositionally biased region" description="Gly residues" evidence="1">
    <location>
        <begin position="130"/>
        <end position="151"/>
    </location>
</feature>
<sequence length="258" mass="27461">MIFARPAPETHGYRASPRARAVSFVLALACAALVFVIMVRMGAFTKFGEPGGGQLVAIDLSASADKGEKKSEQPEKQQDKSETAEAVTVVKPVAPPRVPIPGKVAWPEGFIELSSKEYAATDVSKMKRQAGGGSAGSAGGGGGSEGVGEGPGGVRLYNAQWYREPSDAEIGPYMPTNRPPGAWAIIACRTIEKYHVEDCQEMGESPQGSGLARALRQASWQFLVRPPRVNGKSQVGEWVRIRFDFTRKKGSGGEPTEG</sequence>
<keyword evidence="2" id="KW-1133">Transmembrane helix</keyword>
<name>A0A7W5ZW48_9SPHN</name>
<dbReference type="Proteomes" id="UP000562395">
    <property type="component" value="Unassembled WGS sequence"/>
</dbReference>
<feature type="transmembrane region" description="Helical" evidence="2">
    <location>
        <begin position="21"/>
        <end position="39"/>
    </location>
</feature>
<evidence type="ECO:0008006" key="5">
    <source>
        <dbReference type="Google" id="ProtNLM"/>
    </source>
</evidence>
<feature type="compositionally biased region" description="Basic and acidic residues" evidence="1">
    <location>
        <begin position="65"/>
        <end position="83"/>
    </location>
</feature>
<dbReference type="EMBL" id="JACICY010000005">
    <property type="protein sequence ID" value="MBB3861038.1"/>
    <property type="molecule type" value="Genomic_DNA"/>
</dbReference>
<organism evidence="3 4">
    <name type="scientific">Novosphingobium hassiacum</name>
    <dbReference type="NCBI Taxonomy" id="173676"/>
    <lineage>
        <taxon>Bacteria</taxon>
        <taxon>Pseudomonadati</taxon>
        <taxon>Pseudomonadota</taxon>
        <taxon>Alphaproteobacteria</taxon>
        <taxon>Sphingomonadales</taxon>
        <taxon>Sphingomonadaceae</taxon>
        <taxon>Novosphingobium</taxon>
    </lineage>
</organism>
<comment type="caution">
    <text evidence="3">The sequence shown here is derived from an EMBL/GenBank/DDBJ whole genome shotgun (WGS) entry which is preliminary data.</text>
</comment>
<keyword evidence="4" id="KW-1185">Reference proteome</keyword>
<evidence type="ECO:0000313" key="3">
    <source>
        <dbReference type="EMBL" id="MBB3861038.1"/>
    </source>
</evidence>
<evidence type="ECO:0000256" key="2">
    <source>
        <dbReference type="SAM" id="Phobius"/>
    </source>
</evidence>